<dbReference type="Proteomes" id="UP000095009">
    <property type="component" value="Unassembled WGS sequence"/>
</dbReference>
<evidence type="ECO:0000313" key="7">
    <source>
        <dbReference type="EMBL" id="ODQ63500.1"/>
    </source>
</evidence>
<keyword evidence="2" id="KW-0496">Mitochondrion</keyword>
<sequence>MFSMVRAPTMMSCSRLISRSVHTARRKYIDCSQLSTPDISHLHPQEIFYSGFVYGNNPIVPDYVEKALPYQSELEMDLPMRHTSVLAYKPEIPSHLLEASFTAYQPPPRPSGTNCLATRDLIFGKPYAIPASTSVQKYTNVQRTVHRQVNLNQKVESNDEMGIAFKDLTETIQQLQGILSSSKVKIEEITTEEGSILLNNRTNSAGDYFEIVEPATPQNMAGLELTSVKRKRKLKMNKHKHRKRRKAQKALRRKLGH</sequence>
<dbReference type="InterPro" id="IPR013177">
    <property type="entry name" value="Ribosomal_mS38_C"/>
</dbReference>
<evidence type="ECO:0000313" key="8">
    <source>
        <dbReference type="Proteomes" id="UP000095009"/>
    </source>
</evidence>
<gene>
    <name evidence="7" type="ORF">NADFUDRAFT_47890</name>
</gene>
<protein>
    <recommendedName>
        <fullName evidence="4">Small ribosomal subunit protein mS38</fullName>
    </recommendedName>
</protein>
<feature type="region of interest" description="Disordered" evidence="5">
    <location>
        <begin position="233"/>
        <end position="257"/>
    </location>
</feature>
<dbReference type="GO" id="GO:0005739">
    <property type="term" value="C:mitochondrion"/>
    <property type="evidence" value="ECO:0007669"/>
    <property type="project" value="UniProtKB-SubCell"/>
</dbReference>
<evidence type="ECO:0000256" key="5">
    <source>
        <dbReference type="SAM" id="MobiDB-lite"/>
    </source>
</evidence>
<accession>A0A1E3PDY4</accession>
<proteinExistence type="inferred from homology"/>
<dbReference type="CDD" id="cd23699">
    <property type="entry name" value="At5g63150_CTD"/>
    <property type="match status" value="1"/>
</dbReference>
<name>A0A1E3PDY4_9ASCO</name>
<dbReference type="EMBL" id="KV454414">
    <property type="protein sequence ID" value="ODQ63500.1"/>
    <property type="molecule type" value="Genomic_DNA"/>
</dbReference>
<feature type="domain" description="Ribosomal protein mS38 C-terminal" evidence="6">
    <location>
        <begin position="224"/>
        <end position="257"/>
    </location>
</feature>
<evidence type="ECO:0000256" key="2">
    <source>
        <dbReference type="ARBA" id="ARBA00023128"/>
    </source>
</evidence>
<evidence type="ECO:0000259" key="6">
    <source>
        <dbReference type="SMART" id="SM01155"/>
    </source>
</evidence>
<reference evidence="7 8" key="1">
    <citation type="journal article" date="2016" name="Proc. Natl. Acad. Sci. U.S.A.">
        <title>Comparative genomics of biotechnologically important yeasts.</title>
        <authorList>
            <person name="Riley R."/>
            <person name="Haridas S."/>
            <person name="Wolfe K.H."/>
            <person name="Lopes M.R."/>
            <person name="Hittinger C.T."/>
            <person name="Goeker M."/>
            <person name="Salamov A.A."/>
            <person name="Wisecaver J.H."/>
            <person name="Long T.M."/>
            <person name="Calvey C.H."/>
            <person name="Aerts A.L."/>
            <person name="Barry K.W."/>
            <person name="Choi C."/>
            <person name="Clum A."/>
            <person name="Coughlan A.Y."/>
            <person name="Deshpande S."/>
            <person name="Douglass A.P."/>
            <person name="Hanson S.J."/>
            <person name="Klenk H.-P."/>
            <person name="LaButti K.M."/>
            <person name="Lapidus A."/>
            <person name="Lindquist E.A."/>
            <person name="Lipzen A.M."/>
            <person name="Meier-Kolthoff J.P."/>
            <person name="Ohm R.A."/>
            <person name="Otillar R.P."/>
            <person name="Pangilinan J.L."/>
            <person name="Peng Y."/>
            <person name="Rokas A."/>
            <person name="Rosa C.A."/>
            <person name="Scheuner C."/>
            <person name="Sibirny A.A."/>
            <person name="Slot J.C."/>
            <person name="Stielow J.B."/>
            <person name="Sun H."/>
            <person name="Kurtzman C.P."/>
            <person name="Blackwell M."/>
            <person name="Grigoriev I.V."/>
            <person name="Jeffries T.W."/>
        </authorList>
    </citation>
    <scope>NUCLEOTIDE SEQUENCE [LARGE SCALE GENOMIC DNA]</scope>
    <source>
        <strain evidence="7 8">DSM 6958</strain>
    </source>
</reference>
<keyword evidence="8" id="KW-1185">Reference proteome</keyword>
<dbReference type="SMART" id="SM01155">
    <property type="entry name" value="DUF1713"/>
    <property type="match status" value="1"/>
</dbReference>
<dbReference type="PANTHER" id="PTHR32035:SF3">
    <property type="entry name" value="SMALL RIBOSOMAL SUBUNIT PROTEIN MS38"/>
    <property type="match status" value="1"/>
</dbReference>
<dbReference type="Pfam" id="PF08213">
    <property type="entry name" value="COX24_C"/>
    <property type="match status" value="1"/>
</dbReference>
<comment type="subcellular location">
    <subcellularLocation>
        <location evidence="1">Mitochondrion</location>
    </subcellularLocation>
</comment>
<dbReference type="PANTHER" id="PTHR32035">
    <property type="entry name" value="AURORA KINASE A-INTERACTING PROTEIN"/>
    <property type="match status" value="1"/>
</dbReference>
<evidence type="ECO:0000256" key="4">
    <source>
        <dbReference type="ARBA" id="ARBA00035682"/>
    </source>
</evidence>
<dbReference type="AlphaFoldDB" id="A0A1E3PDY4"/>
<organism evidence="7 8">
    <name type="scientific">Nadsonia fulvescens var. elongata DSM 6958</name>
    <dbReference type="NCBI Taxonomy" id="857566"/>
    <lineage>
        <taxon>Eukaryota</taxon>
        <taxon>Fungi</taxon>
        <taxon>Dikarya</taxon>
        <taxon>Ascomycota</taxon>
        <taxon>Saccharomycotina</taxon>
        <taxon>Dipodascomycetes</taxon>
        <taxon>Dipodascales</taxon>
        <taxon>Dipodascales incertae sedis</taxon>
        <taxon>Nadsonia</taxon>
    </lineage>
</organism>
<evidence type="ECO:0000256" key="1">
    <source>
        <dbReference type="ARBA" id="ARBA00004173"/>
    </source>
</evidence>
<comment type="similarity">
    <text evidence="3">Belongs to the mitochondrion-specific ribosomal protein mS38 family.</text>
</comment>
<evidence type="ECO:0000256" key="3">
    <source>
        <dbReference type="ARBA" id="ARBA00035647"/>
    </source>
</evidence>